<name>A0A5B7EW09_PORTR</name>
<comment type="caution">
    <text evidence="1">The sequence shown here is derived from an EMBL/GenBank/DDBJ whole genome shotgun (WGS) entry which is preliminary data.</text>
</comment>
<gene>
    <name evidence="1" type="ORF">E2C01_030712</name>
</gene>
<keyword evidence="2" id="KW-1185">Reference proteome</keyword>
<evidence type="ECO:0000313" key="2">
    <source>
        <dbReference type="Proteomes" id="UP000324222"/>
    </source>
</evidence>
<accession>A0A5B7EW09</accession>
<protein>
    <submittedName>
        <fullName evidence="1">Uncharacterized protein</fullName>
    </submittedName>
</protein>
<reference evidence="1 2" key="1">
    <citation type="submission" date="2019-05" db="EMBL/GenBank/DDBJ databases">
        <title>Another draft genome of Portunus trituberculatus and its Hox gene families provides insights of decapod evolution.</title>
        <authorList>
            <person name="Jeong J.-H."/>
            <person name="Song I."/>
            <person name="Kim S."/>
            <person name="Choi T."/>
            <person name="Kim D."/>
            <person name="Ryu S."/>
            <person name="Kim W."/>
        </authorList>
    </citation>
    <scope>NUCLEOTIDE SEQUENCE [LARGE SCALE GENOMIC DNA]</scope>
    <source>
        <tissue evidence="1">Muscle</tissue>
    </source>
</reference>
<sequence>MSPPRFDFLNCDGQIASVNTEQFLKDLLVPRRRCSDRKGLKGAERTLWRGSTAWREDPRHDQ</sequence>
<organism evidence="1 2">
    <name type="scientific">Portunus trituberculatus</name>
    <name type="common">Swimming crab</name>
    <name type="synonym">Neptunus trituberculatus</name>
    <dbReference type="NCBI Taxonomy" id="210409"/>
    <lineage>
        <taxon>Eukaryota</taxon>
        <taxon>Metazoa</taxon>
        <taxon>Ecdysozoa</taxon>
        <taxon>Arthropoda</taxon>
        <taxon>Crustacea</taxon>
        <taxon>Multicrustacea</taxon>
        <taxon>Malacostraca</taxon>
        <taxon>Eumalacostraca</taxon>
        <taxon>Eucarida</taxon>
        <taxon>Decapoda</taxon>
        <taxon>Pleocyemata</taxon>
        <taxon>Brachyura</taxon>
        <taxon>Eubrachyura</taxon>
        <taxon>Portunoidea</taxon>
        <taxon>Portunidae</taxon>
        <taxon>Portuninae</taxon>
        <taxon>Portunus</taxon>
    </lineage>
</organism>
<dbReference type="AlphaFoldDB" id="A0A5B7EW09"/>
<evidence type="ECO:0000313" key="1">
    <source>
        <dbReference type="EMBL" id="MPC37238.1"/>
    </source>
</evidence>
<dbReference type="EMBL" id="VSRR010003722">
    <property type="protein sequence ID" value="MPC37238.1"/>
    <property type="molecule type" value="Genomic_DNA"/>
</dbReference>
<dbReference type="Proteomes" id="UP000324222">
    <property type="component" value="Unassembled WGS sequence"/>
</dbReference>
<proteinExistence type="predicted"/>